<keyword evidence="4" id="KW-0732">Signal</keyword>
<evidence type="ECO:0000256" key="2">
    <source>
        <dbReference type="PROSITE-ProRule" id="PRU00504"/>
    </source>
</evidence>
<reference evidence="5 6" key="1">
    <citation type="submission" date="2018-10" db="EMBL/GenBank/DDBJ databases">
        <title>A high-quality apple genome assembly.</title>
        <authorList>
            <person name="Hu J."/>
        </authorList>
    </citation>
    <scope>NUCLEOTIDE SEQUENCE [LARGE SCALE GENOMIC DNA]</scope>
    <source>
        <strain evidence="6">cv. HFTH1</strain>
        <tissue evidence="5">Young leaf</tissue>
    </source>
</reference>
<feature type="repeat" description="NHL" evidence="2">
    <location>
        <begin position="99"/>
        <end position="136"/>
    </location>
</feature>
<dbReference type="PROSITE" id="PS51125">
    <property type="entry name" value="NHL"/>
    <property type="match status" value="1"/>
</dbReference>
<protein>
    <recommendedName>
        <fullName evidence="7">NHL repeat-containing protein</fullName>
    </recommendedName>
</protein>
<comment type="caution">
    <text evidence="5">The sequence shown here is derived from an EMBL/GenBank/DDBJ whole genome shotgun (WGS) entry which is preliminary data.</text>
</comment>
<evidence type="ECO:0000256" key="4">
    <source>
        <dbReference type="SAM" id="SignalP"/>
    </source>
</evidence>
<evidence type="ECO:0000313" key="6">
    <source>
        <dbReference type="Proteomes" id="UP000290289"/>
    </source>
</evidence>
<feature type="chain" id="PRO_5019790258" description="NHL repeat-containing protein" evidence="4">
    <location>
        <begin position="27"/>
        <end position="409"/>
    </location>
</feature>
<evidence type="ECO:0000256" key="1">
    <source>
        <dbReference type="ARBA" id="ARBA00022737"/>
    </source>
</evidence>
<keyword evidence="3" id="KW-0812">Transmembrane</keyword>
<keyword evidence="1" id="KW-0677">Repeat</keyword>
<gene>
    <name evidence="5" type="ORF">DVH24_040826</name>
</gene>
<proteinExistence type="predicted"/>
<organism evidence="5 6">
    <name type="scientific">Malus domestica</name>
    <name type="common">Apple</name>
    <name type="synonym">Pyrus malus</name>
    <dbReference type="NCBI Taxonomy" id="3750"/>
    <lineage>
        <taxon>Eukaryota</taxon>
        <taxon>Viridiplantae</taxon>
        <taxon>Streptophyta</taxon>
        <taxon>Embryophyta</taxon>
        <taxon>Tracheophyta</taxon>
        <taxon>Spermatophyta</taxon>
        <taxon>Magnoliopsida</taxon>
        <taxon>eudicotyledons</taxon>
        <taxon>Gunneridae</taxon>
        <taxon>Pentapetalae</taxon>
        <taxon>rosids</taxon>
        <taxon>fabids</taxon>
        <taxon>Rosales</taxon>
        <taxon>Rosaceae</taxon>
        <taxon>Amygdaloideae</taxon>
        <taxon>Maleae</taxon>
        <taxon>Malus</taxon>
    </lineage>
</organism>
<dbReference type="AlphaFoldDB" id="A0A498I9S9"/>
<feature type="signal peptide" evidence="4">
    <location>
        <begin position="1"/>
        <end position="26"/>
    </location>
</feature>
<evidence type="ECO:0008006" key="7">
    <source>
        <dbReference type="Google" id="ProtNLM"/>
    </source>
</evidence>
<keyword evidence="6" id="KW-1185">Reference proteome</keyword>
<dbReference type="EMBL" id="RDQH01000339">
    <property type="protein sequence ID" value="RXH79679.1"/>
    <property type="molecule type" value="Genomic_DNA"/>
</dbReference>
<accession>A0A498I9S9</accession>
<dbReference type="InterPro" id="IPR001258">
    <property type="entry name" value="NHL_repeat"/>
</dbReference>
<sequence length="409" mass="43362">MALRFQSSAVALFVFLLSVAPPRGSADVVLEDGYTVTTVIDGHKLGVNPYAVLAPPGSSDLLVLDSSGSAFYAVPFPTPGSQESVITRLSGNGDGYSDGESGSARFKKPRSFAVSPKGNVFVADKGNNVIRKISASGVSTIAGGYSVKPGREDGPAQNATFSPDIELAFAADQCALLVSDRGNQLVRLIKLKPEDCARSSPSKLGAVSIWILGLCVSCVFGIVVGFVLRPYIFPNEGCQRLVSRSTWKHCRIILGKQVVQTICFAVRGATASYGPVLSLLRQLYLLGISHISLMFRINYVEDSRIPPKECVPLLDSDVDNSSNSCFEITESSSKYVDQLKDLVGFDGSLELCSMKEGDGSDGTSDVLSSSHGRIEGLIDSNIMGFVEGAKETSLVDGALGGNSGLVKRR</sequence>
<dbReference type="Proteomes" id="UP000290289">
    <property type="component" value="Chromosome 13"/>
</dbReference>
<dbReference type="Gene3D" id="2.120.10.30">
    <property type="entry name" value="TolB, C-terminal domain"/>
    <property type="match status" value="1"/>
</dbReference>
<feature type="transmembrane region" description="Helical" evidence="3">
    <location>
        <begin position="209"/>
        <end position="232"/>
    </location>
</feature>
<evidence type="ECO:0000256" key="3">
    <source>
        <dbReference type="SAM" id="Phobius"/>
    </source>
</evidence>
<keyword evidence="3" id="KW-1133">Transmembrane helix</keyword>
<dbReference type="PANTHER" id="PTHR13833:SF71">
    <property type="entry name" value="NHL DOMAIN-CONTAINING PROTEIN"/>
    <property type="match status" value="1"/>
</dbReference>
<evidence type="ECO:0000313" key="5">
    <source>
        <dbReference type="EMBL" id="RXH79679.1"/>
    </source>
</evidence>
<keyword evidence="3" id="KW-0472">Membrane</keyword>
<dbReference type="InterPro" id="IPR011042">
    <property type="entry name" value="6-blade_b-propeller_TolB-like"/>
</dbReference>
<dbReference type="PANTHER" id="PTHR13833">
    <property type="match status" value="1"/>
</dbReference>
<dbReference type="SUPFAM" id="SSF101898">
    <property type="entry name" value="NHL repeat"/>
    <property type="match status" value="1"/>
</dbReference>
<name>A0A498I9S9_MALDO</name>